<keyword evidence="2" id="KW-1185">Reference proteome</keyword>
<protein>
    <submittedName>
        <fullName evidence="1">Uncharacterized protein</fullName>
    </submittedName>
</protein>
<evidence type="ECO:0000313" key="1">
    <source>
        <dbReference type="EMBL" id="MFD1888117.1"/>
    </source>
</evidence>
<proteinExistence type="predicted"/>
<sequence>MTEQNDIKQVQEWLNRYIGTTLIIEKQELDDTDIVHFTLSSIDERSQDNEVDDYLESALLLRGEGRTQNAEGESVPVPGDMYEIITHDLRIDEMNNEHVHLNTERATYKLSAK</sequence>
<dbReference type="RefSeq" id="WP_347323617.1">
    <property type="nucleotide sequence ID" value="NZ_JBCGUH010000002.1"/>
</dbReference>
<dbReference type="Pfam" id="PF25846">
    <property type="entry name" value="YmzB"/>
    <property type="match status" value="1"/>
</dbReference>
<name>A0ABW4RP58_9BACL</name>
<dbReference type="InterPro" id="IPR058926">
    <property type="entry name" value="YmzB-like"/>
</dbReference>
<organism evidence="1 2">
    <name type="scientific">Paenibacillus wenxiniae</name>
    <dbReference type="NCBI Taxonomy" id="1636843"/>
    <lineage>
        <taxon>Bacteria</taxon>
        <taxon>Bacillati</taxon>
        <taxon>Bacillota</taxon>
        <taxon>Bacilli</taxon>
        <taxon>Bacillales</taxon>
        <taxon>Paenibacillaceae</taxon>
        <taxon>Paenibacillus</taxon>
    </lineage>
</organism>
<dbReference type="Proteomes" id="UP001597233">
    <property type="component" value="Unassembled WGS sequence"/>
</dbReference>
<comment type="caution">
    <text evidence="1">The sequence shown here is derived from an EMBL/GenBank/DDBJ whole genome shotgun (WGS) entry which is preliminary data.</text>
</comment>
<gene>
    <name evidence="1" type="ORF">ACFSC9_21770</name>
</gene>
<accession>A0ABW4RP58</accession>
<dbReference type="EMBL" id="JBHUEH010000032">
    <property type="protein sequence ID" value="MFD1888117.1"/>
    <property type="molecule type" value="Genomic_DNA"/>
</dbReference>
<evidence type="ECO:0000313" key="2">
    <source>
        <dbReference type="Proteomes" id="UP001597233"/>
    </source>
</evidence>
<reference evidence="2" key="1">
    <citation type="journal article" date="2019" name="Int. J. Syst. Evol. Microbiol.">
        <title>The Global Catalogue of Microorganisms (GCM) 10K type strain sequencing project: providing services to taxonomists for standard genome sequencing and annotation.</title>
        <authorList>
            <consortium name="The Broad Institute Genomics Platform"/>
            <consortium name="The Broad Institute Genome Sequencing Center for Infectious Disease"/>
            <person name="Wu L."/>
            <person name="Ma J."/>
        </authorList>
    </citation>
    <scope>NUCLEOTIDE SEQUENCE [LARGE SCALE GENOMIC DNA]</scope>
    <source>
        <strain evidence="2">CCUG 54950</strain>
    </source>
</reference>